<evidence type="ECO:0000313" key="3">
    <source>
        <dbReference type="EMBL" id="EXU80001.1"/>
    </source>
</evidence>
<dbReference type="PANTHER" id="PTHR43861">
    <property type="entry name" value="TRANS-ACONITATE 2-METHYLTRANSFERASE-RELATED"/>
    <property type="match status" value="1"/>
</dbReference>
<sequence length="469" mass="50167">MVPPAAGRCGATASPMHHPADRTDAAYVHDVPYPAHFHRETMPAWLCATLTAMGLKSPDLARPYTYLDLGCGSGLNTLIAAATNPLGQFLGIDIHPGAIAQARARAQALGVHNLRYECLDFAAATQSPAALPACDFMVCHGVYSWIAPPQRQALRQLVQQRLKPGGVFYLAYMSQPGSSAMAATQKLLHLATQPLPGSSADQARAGVAWLQHLTQQGLGHFVEQPRLVQEIDRLAALDADYLAHELLNPHWDSLHVADVMADLDAVDCRYAASATPLENLDAVSLPGQSLPAFQALQRQGASPALLETFKDVARNQNQRRDLYLRQHPAGLALPSEEHRQALLRQRIGLLPAAPQKLPPTQGELVLDTRIGPVHLPVAQVAPLITALRHGAASYAELARLPAYAHQPGLISQLLQVLAWAGWLHVLLPAGTGPVATALAPLNTYLRMVTVGQPPTALQALEAIGSAVPA</sequence>
<accession>A0A014MDY7</accession>
<name>A0A014MDY7_9BURK</name>
<proteinExistence type="predicted"/>
<dbReference type="PATRIC" id="fig|1457173.3.peg.2182"/>
<dbReference type="GO" id="GO:0008168">
    <property type="term" value="F:methyltransferase activity"/>
    <property type="evidence" value="ECO:0007669"/>
    <property type="project" value="UniProtKB-KW"/>
</dbReference>
<reference evidence="3 4" key="1">
    <citation type="submission" date="2014-01" db="EMBL/GenBank/DDBJ databases">
        <title>Interspecies Systems Biology Uncovers Metabolites Affecting C. elegans Gene Expression and Life History Traits.</title>
        <authorList>
            <person name="Watson E."/>
            <person name="Macneil L.T."/>
            <person name="Ritter A.D."/>
            <person name="Yilmaz L.S."/>
            <person name="Rosebrock A.P."/>
            <person name="Caudy A.A."/>
            <person name="Walhout A.J."/>
        </authorList>
    </citation>
    <scope>NUCLEOTIDE SEQUENCE [LARGE SCALE GENOMIC DNA]</scope>
    <source>
        <strain evidence="3 4">DA1877</strain>
    </source>
</reference>
<dbReference type="STRING" id="225991.MA05_03305"/>
<feature type="domain" description="Methyltransferase" evidence="2">
    <location>
        <begin position="64"/>
        <end position="186"/>
    </location>
</feature>
<comment type="caution">
    <text evidence="3">The sequence shown here is derived from an EMBL/GenBank/DDBJ whole genome shotgun (WGS) entry which is preliminary data.</text>
</comment>
<protein>
    <submittedName>
        <fullName evidence="3">SAM-dependent methyltransferase</fullName>
    </submittedName>
</protein>
<evidence type="ECO:0000313" key="4">
    <source>
        <dbReference type="Proteomes" id="UP000020766"/>
    </source>
</evidence>
<dbReference type="Pfam" id="PF13847">
    <property type="entry name" value="Methyltransf_31"/>
    <property type="match status" value="1"/>
</dbReference>
<dbReference type="Proteomes" id="UP000020766">
    <property type="component" value="Unassembled WGS sequence"/>
</dbReference>
<dbReference type="GO" id="GO:0032259">
    <property type="term" value="P:methylation"/>
    <property type="evidence" value="ECO:0007669"/>
    <property type="project" value="UniProtKB-KW"/>
</dbReference>
<dbReference type="SUPFAM" id="SSF53335">
    <property type="entry name" value="S-adenosyl-L-methionine-dependent methyltransferases"/>
    <property type="match status" value="1"/>
</dbReference>
<dbReference type="EMBL" id="JBOK01000011">
    <property type="protein sequence ID" value="EXU80001.1"/>
    <property type="molecule type" value="Genomic_DNA"/>
</dbReference>
<dbReference type="Pfam" id="PF10119">
    <property type="entry name" value="MethyTransf_Reg"/>
    <property type="match status" value="1"/>
</dbReference>
<dbReference type="InterPro" id="IPR029063">
    <property type="entry name" value="SAM-dependent_MTases_sf"/>
</dbReference>
<dbReference type="CDD" id="cd02440">
    <property type="entry name" value="AdoMet_MTases"/>
    <property type="match status" value="1"/>
</dbReference>
<dbReference type="Gene3D" id="3.40.50.150">
    <property type="entry name" value="Vaccinia Virus protein VP39"/>
    <property type="match status" value="1"/>
</dbReference>
<keyword evidence="3" id="KW-0489">Methyltransferase</keyword>
<organism evidence="3 4">
    <name type="scientific">Comamonas aquatica DA1877</name>
    <dbReference type="NCBI Taxonomy" id="1457173"/>
    <lineage>
        <taxon>Bacteria</taxon>
        <taxon>Pseudomonadati</taxon>
        <taxon>Pseudomonadota</taxon>
        <taxon>Betaproteobacteria</taxon>
        <taxon>Burkholderiales</taxon>
        <taxon>Comamonadaceae</taxon>
        <taxon>Comamonas</taxon>
    </lineage>
</organism>
<dbReference type="PANTHER" id="PTHR43861:SF1">
    <property type="entry name" value="TRANS-ACONITATE 2-METHYLTRANSFERASE"/>
    <property type="match status" value="1"/>
</dbReference>
<dbReference type="InterPro" id="IPR025714">
    <property type="entry name" value="Methyltranfer_dom"/>
</dbReference>
<evidence type="ECO:0000259" key="2">
    <source>
        <dbReference type="Pfam" id="PF13847"/>
    </source>
</evidence>
<evidence type="ECO:0000259" key="1">
    <source>
        <dbReference type="Pfam" id="PF10119"/>
    </source>
</evidence>
<keyword evidence="4" id="KW-1185">Reference proteome</keyword>
<keyword evidence="3" id="KW-0808">Transferase</keyword>
<feature type="domain" description="Methyltransferase regulatory" evidence="1">
    <location>
        <begin position="239"/>
        <end position="325"/>
    </location>
</feature>
<dbReference type="AlphaFoldDB" id="A0A014MDY7"/>
<gene>
    <name evidence="3" type="ORF">AX13_02560</name>
</gene>
<dbReference type="InterPro" id="IPR018773">
    <property type="entry name" value="MeTrfase_reg_dom_prd"/>
</dbReference>